<organism evidence="2 3">
    <name type="scientific">Hirsutella rhossiliensis</name>
    <dbReference type="NCBI Taxonomy" id="111463"/>
    <lineage>
        <taxon>Eukaryota</taxon>
        <taxon>Fungi</taxon>
        <taxon>Dikarya</taxon>
        <taxon>Ascomycota</taxon>
        <taxon>Pezizomycotina</taxon>
        <taxon>Sordariomycetes</taxon>
        <taxon>Hypocreomycetidae</taxon>
        <taxon>Hypocreales</taxon>
        <taxon>Ophiocordycipitaceae</taxon>
        <taxon>Hirsutella</taxon>
    </lineage>
</organism>
<dbReference type="Pfam" id="PF07727">
    <property type="entry name" value="RVT_2"/>
    <property type="match status" value="1"/>
</dbReference>
<keyword evidence="3" id="KW-1185">Reference proteome</keyword>
<evidence type="ECO:0000313" key="3">
    <source>
        <dbReference type="Proteomes" id="UP000824596"/>
    </source>
</evidence>
<dbReference type="AlphaFoldDB" id="A0A9P8MXA9"/>
<evidence type="ECO:0000259" key="1">
    <source>
        <dbReference type="Pfam" id="PF07727"/>
    </source>
</evidence>
<sequence>MGTFEEVPWKKAAGKQVLGCKWVFVYKTDKHGFLQKCKARLVVCGNQQKEGDLPTRATTLAGLSFRALMAIAAEFDLELEQMDAVNAFVNSPIDESFVFEKLSMGYAALLFFGNSISQGLSRL</sequence>
<dbReference type="RefSeq" id="XP_044720453.1">
    <property type="nucleotide sequence ID" value="XM_044863921.1"/>
</dbReference>
<dbReference type="OrthoDB" id="4369552at2759"/>
<dbReference type="GO" id="GO:0003964">
    <property type="term" value="F:RNA-directed DNA polymerase activity"/>
    <property type="evidence" value="ECO:0007669"/>
    <property type="project" value="UniProtKB-KW"/>
</dbReference>
<evidence type="ECO:0000313" key="2">
    <source>
        <dbReference type="EMBL" id="KAH0962940.1"/>
    </source>
</evidence>
<accession>A0A9P8MXA9</accession>
<name>A0A9P8MXA9_9HYPO</name>
<keyword evidence="2" id="KW-0548">Nucleotidyltransferase</keyword>
<gene>
    <name evidence="2" type="ORF">HRG_05450</name>
</gene>
<dbReference type="GeneID" id="68354579"/>
<protein>
    <submittedName>
        <fullName evidence="2">Reverse transcriptase (RNA-dependent DNA polymerase) domain-containing protein</fullName>
    </submittedName>
</protein>
<reference evidence="2" key="1">
    <citation type="submission" date="2021-09" db="EMBL/GenBank/DDBJ databases">
        <title>A high-quality genome of the endoparasitic fungus Hirsutella rhossiliensis with a comparison of Hirsutella genomes reveals transposable elements contributing to genome size variation.</title>
        <authorList>
            <person name="Lin R."/>
            <person name="Jiao Y."/>
            <person name="Sun X."/>
            <person name="Ling J."/>
            <person name="Xie B."/>
            <person name="Cheng X."/>
        </authorList>
    </citation>
    <scope>NUCLEOTIDE SEQUENCE</scope>
    <source>
        <strain evidence="2">HR02</strain>
    </source>
</reference>
<feature type="domain" description="Reverse transcriptase Ty1/copia-type" evidence="1">
    <location>
        <begin position="13"/>
        <end position="106"/>
    </location>
</feature>
<comment type="caution">
    <text evidence="2">The sequence shown here is derived from an EMBL/GenBank/DDBJ whole genome shotgun (WGS) entry which is preliminary data.</text>
</comment>
<dbReference type="InterPro" id="IPR013103">
    <property type="entry name" value="RVT_2"/>
</dbReference>
<keyword evidence="2" id="KW-0808">Transferase</keyword>
<proteinExistence type="predicted"/>
<keyword evidence="2" id="KW-0695">RNA-directed DNA polymerase</keyword>
<dbReference type="EMBL" id="JAIZPD010000005">
    <property type="protein sequence ID" value="KAH0962940.1"/>
    <property type="molecule type" value="Genomic_DNA"/>
</dbReference>
<dbReference type="Proteomes" id="UP000824596">
    <property type="component" value="Unassembled WGS sequence"/>
</dbReference>